<dbReference type="InterPro" id="IPR011333">
    <property type="entry name" value="SKP1/BTB/POZ_sf"/>
</dbReference>
<dbReference type="Gene3D" id="3.30.710.10">
    <property type="entry name" value="Potassium Channel Kv1.1, Chain A"/>
    <property type="match status" value="1"/>
</dbReference>
<evidence type="ECO:0000259" key="1">
    <source>
        <dbReference type="PROSITE" id="PS50097"/>
    </source>
</evidence>
<name>A0AAV4SZQ4_CAEEX</name>
<dbReference type="PANTHER" id="PTHR24413">
    <property type="entry name" value="SPECKLE-TYPE POZ PROTEIN"/>
    <property type="match status" value="1"/>
</dbReference>
<dbReference type="AlphaFoldDB" id="A0AAV4SZQ4"/>
<dbReference type="Pfam" id="PF00651">
    <property type="entry name" value="BTB"/>
    <property type="match status" value="1"/>
</dbReference>
<dbReference type="CDD" id="cd18186">
    <property type="entry name" value="BTB_POZ_ZBTB_KLHL-like"/>
    <property type="match status" value="1"/>
</dbReference>
<keyword evidence="3" id="KW-1185">Reference proteome</keyword>
<dbReference type="EMBL" id="BPLR01010529">
    <property type="protein sequence ID" value="GIY39913.1"/>
    <property type="molecule type" value="Genomic_DNA"/>
</dbReference>
<protein>
    <submittedName>
        <fullName evidence="2">TD and POZ domain-containing protein 5</fullName>
    </submittedName>
</protein>
<organism evidence="2 3">
    <name type="scientific">Caerostris extrusa</name>
    <name type="common">Bark spider</name>
    <name type="synonym">Caerostris bankana</name>
    <dbReference type="NCBI Taxonomy" id="172846"/>
    <lineage>
        <taxon>Eukaryota</taxon>
        <taxon>Metazoa</taxon>
        <taxon>Ecdysozoa</taxon>
        <taxon>Arthropoda</taxon>
        <taxon>Chelicerata</taxon>
        <taxon>Arachnida</taxon>
        <taxon>Araneae</taxon>
        <taxon>Araneomorphae</taxon>
        <taxon>Entelegynae</taxon>
        <taxon>Araneoidea</taxon>
        <taxon>Araneidae</taxon>
        <taxon>Caerostris</taxon>
    </lineage>
</organism>
<comment type="caution">
    <text evidence="2">The sequence shown here is derived from an EMBL/GenBank/DDBJ whole genome shotgun (WGS) entry which is preliminary data.</text>
</comment>
<sequence>MTGIDTSSICKHDVERKESGISPDVNADLKSLFSEGTLSDMQIRTSTEMFPVHSQILGARSPVFRAMFSTDMKERTKECVDITDLDSETVRRMILVHVHGCPRRRPPVPKCLPTVRCNRQVRPPVSEEQVLFNLGEHY</sequence>
<dbReference type="Proteomes" id="UP001054945">
    <property type="component" value="Unassembled WGS sequence"/>
</dbReference>
<dbReference type="PROSITE" id="PS50097">
    <property type="entry name" value="BTB"/>
    <property type="match status" value="1"/>
</dbReference>
<accession>A0AAV4SZQ4</accession>
<feature type="domain" description="BTB" evidence="1">
    <location>
        <begin position="39"/>
        <end position="94"/>
    </location>
</feature>
<dbReference type="InterPro" id="IPR000210">
    <property type="entry name" value="BTB/POZ_dom"/>
</dbReference>
<proteinExistence type="predicted"/>
<reference evidence="2 3" key="1">
    <citation type="submission" date="2021-06" db="EMBL/GenBank/DDBJ databases">
        <title>Caerostris extrusa draft genome.</title>
        <authorList>
            <person name="Kono N."/>
            <person name="Arakawa K."/>
        </authorList>
    </citation>
    <scope>NUCLEOTIDE SEQUENCE [LARGE SCALE GENOMIC DNA]</scope>
</reference>
<dbReference type="SUPFAM" id="SSF54695">
    <property type="entry name" value="POZ domain"/>
    <property type="match status" value="1"/>
</dbReference>
<evidence type="ECO:0000313" key="2">
    <source>
        <dbReference type="EMBL" id="GIY39913.1"/>
    </source>
</evidence>
<evidence type="ECO:0000313" key="3">
    <source>
        <dbReference type="Proteomes" id="UP001054945"/>
    </source>
</evidence>
<gene>
    <name evidence="2" type="primary">Tdpoz5_10</name>
    <name evidence="2" type="ORF">CEXT_675131</name>
</gene>